<dbReference type="Proteomes" id="UP001596145">
    <property type="component" value="Unassembled WGS sequence"/>
</dbReference>
<dbReference type="PROSITE" id="PS51819">
    <property type="entry name" value="VOC"/>
    <property type="match status" value="1"/>
</dbReference>
<comment type="caution">
    <text evidence="3">The sequence shown here is derived from an EMBL/GenBank/DDBJ whole genome shotgun (WGS) entry which is preliminary data.</text>
</comment>
<organism evidence="3 4">
    <name type="scientific">Halorubrum glutamatedens</name>
    <dbReference type="NCBI Taxonomy" id="2707018"/>
    <lineage>
        <taxon>Archaea</taxon>
        <taxon>Methanobacteriati</taxon>
        <taxon>Methanobacteriota</taxon>
        <taxon>Stenosarchaea group</taxon>
        <taxon>Halobacteria</taxon>
        <taxon>Halobacteriales</taxon>
        <taxon>Haloferacaceae</taxon>
        <taxon>Halorubrum</taxon>
    </lineage>
</organism>
<dbReference type="RefSeq" id="WP_122106226.1">
    <property type="nucleotide sequence ID" value="NZ_JBHSKV010000010.1"/>
</dbReference>
<dbReference type="AlphaFoldDB" id="A0ABD5QRV3"/>
<dbReference type="Gene3D" id="3.10.180.10">
    <property type="entry name" value="2,3-Dihydroxybiphenyl 1,2-Dioxygenase, domain 1"/>
    <property type="match status" value="1"/>
</dbReference>
<gene>
    <name evidence="3" type="ORF">ACFPJA_08200</name>
</gene>
<evidence type="ECO:0000259" key="2">
    <source>
        <dbReference type="PROSITE" id="PS51819"/>
    </source>
</evidence>
<dbReference type="CDD" id="cd06587">
    <property type="entry name" value="VOC"/>
    <property type="match status" value="1"/>
</dbReference>
<dbReference type="InterPro" id="IPR004360">
    <property type="entry name" value="Glyas_Fos-R_dOase_dom"/>
</dbReference>
<evidence type="ECO:0000313" key="3">
    <source>
        <dbReference type="EMBL" id="MFC5134702.1"/>
    </source>
</evidence>
<feature type="domain" description="VOC" evidence="2">
    <location>
        <begin position="2"/>
        <end position="133"/>
    </location>
</feature>
<evidence type="ECO:0000256" key="1">
    <source>
        <dbReference type="SAM" id="MobiDB-lite"/>
    </source>
</evidence>
<dbReference type="EMBL" id="JBHSKV010000010">
    <property type="protein sequence ID" value="MFC5134702.1"/>
    <property type="molecule type" value="Genomic_DNA"/>
</dbReference>
<reference evidence="3 4" key="1">
    <citation type="journal article" date="2019" name="Int. J. Syst. Evol. Microbiol.">
        <title>The Global Catalogue of Microorganisms (GCM) 10K type strain sequencing project: providing services to taxonomists for standard genome sequencing and annotation.</title>
        <authorList>
            <consortium name="The Broad Institute Genomics Platform"/>
            <consortium name="The Broad Institute Genome Sequencing Center for Infectious Disease"/>
            <person name="Wu L."/>
            <person name="Ma J."/>
        </authorList>
    </citation>
    <scope>NUCLEOTIDE SEQUENCE [LARGE SCALE GENOMIC DNA]</scope>
    <source>
        <strain evidence="3 4">CGMCC 1.16026</strain>
    </source>
</reference>
<feature type="compositionally biased region" description="Acidic residues" evidence="1">
    <location>
        <begin position="58"/>
        <end position="70"/>
    </location>
</feature>
<protein>
    <submittedName>
        <fullName evidence="3">VOC family protein</fullName>
    </submittedName>
</protein>
<proteinExistence type="predicted"/>
<name>A0ABD5QRV3_9EURY</name>
<feature type="region of interest" description="Disordered" evidence="1">
    <location>
        <begin position="57"/>
        <end position="78"/>
    </location>
</feature>
<dbReference type="Pfam" id="PF00903">
    <property type="entry name" value="Glyoxalase"/>
    <property type="match status" value="1"/>
</dbReference>
<dbReference type="InterPro" id="IPR029068">
    <property type="entry name" value="Glyas_Bleomycin-R_OHBP_Dase"/>
</dbReference>
<dbReference type="PANTHER" id="PTHR46036">
    <property type="entry name" value="LACTOYLGLUTATHIONE LYASE"/>
    <property type="match status" value="1"/>
</dbReference>
<keyword evidence="4" id="KW-1185">Reference proteome</keyword>
<accession>A0ABD5QRV3</accession>
<dbReference type="SUPFAM" id="SSF54593">
    <property type="entry name" value="Glyoxalase/Bleomycin resistance protein/Dihydroxybiphenyl dioxygenase"/>
    <property type="match status" value="1"/>
</dbReference>
<evidence type="ECO:0000313" key="4">
    <source>
        <dbReference type="Proteomes" id="UP001596145"/>
    </source>
</evidence>
<sequence>MDVLHAAMWVEDVESAEAFYTEGLGLHRTREFESDDGATNRFVGGKSDAEIQFKYYADDADGGDGEDNGDDGGPASGFDHVAVAVEDIEESIATLTEEFDSELLKGPKHLEDKDIRIAFVTDPEGYTVELIEQIE</sequence>
<dbReference type="PANTHER" id="PTHR46036:SF5">
    <property type="entry name" value="LACTOYLGLUTATHIONE LYASE"/>
    <property type="match status" value="1"/>
</dbReference>
<dbReference type="InterPro" id="IPR037523">
    <property type="entry name" value="VOC_core"/>
</dbReference>